<dbReference type="Proteomes" id="UP000177900">
    <property type="component" value="Unassembled WGS sequence"/>
</dbReference>
<evidence type="ECO:0000313" key="2">
    <source>
        <dbReference type="Proteomes" id="UP000177900"/>
    </source>
</evidence>
<accession>A0A1G1WJ37</accession>
<sequence length="133" mass="15371">MSALCESYIHAQVRQLLREVDGENVSSSATDLEAHTIKTKLVSWMNEGIRKEAWKSWGLPFLVELMEEHGPGPVVDALEEIDDDVREQRLLLPNFLRRDLPGSTINIALMNFQDYLNGEMYRKIEEERREQLG</sequence>
<gene>
    <name evidence="1" type="ORF">A2864_00090</name>
</gene>
<dbReference type="AlphaFoldDB" id="A0A1G1WJ37"/>
<evidence type="ECO:0000313" key="1">
    <source>
        <dbReference type="EMBL" id="OGY27611.1"/>
    </source>
</evidence>
<proteinExistence type="predicted"/>
<protein>
    <submittedName>
        <fullName evidence="1">Uncharacterized protein</fullName>
    </submittedName>
</protein>
<name>A0A1G1WJ37_9BACT</name>
<comment type="caution">
    <text evidence="1">The sequence shown here is derived from an EMBL/GenBank/DDBJ whole genome shotgun (WGS) entry which is preliminary data.</text>
</comment>
<organism evidence="1 2">
    <name type="scientific">Candidatus Woykebacteria bacterium RIFCSPHIGHO2_01_FULL_39_12</name>
    <dbReference type="NCBI Taxonomy" id="1802599"/>
    <lineage>
        <taxon>Bacteria</taxon>
        <taxon>Candidatus Woykeibacteriota</taxon>
    </lineage>
</organism>
<reference evidence="1 2" key="1">
    <citation type="journal article" date="2016" name="Nat. Commun.">
        <title>Thousands of microbial genomes shed light on interconnected biogeochemical processes in an aquifer system.</title>
        <authorList>
            <person name="Anantharaman K."/>
            <person name="Brown C.T."/>
            <person name="Hug L.A."/>
            <person name="Sharon I."/>
            <person name="Castelle C.J."/>
            <person name="Probst A.J."/>
            <person name="Thomas B.C."/>
            <person name="Singh A."/>
            <person name="Wilkins M.J."/>
            <person name="Karaoz U."/>
            <person name="Brodie E.L."/>
            <person name="Williams K.H."/>
            <person name="Hubbard S.S."/>
            <person name="Banfield J.F."/>
        </authorList>
    </citation>
    <scope>NUCLEOTIDE SEQUENCE [LARGE SCALE GENOMIC DNA]</scope>
</reference>
<dbReference type="EMBL" id="MHCV01000019">
    <property type="protein sequence ID" value="OGY27611.1"/>
    <property type="molecule type" value="Genomic_DNA"/>
</dbReference>